<protein>
    <submittedName>
        <fullName evidence="2">PadR family transcriptional regulator</fullName>
    </submittedName>
</protein>
<dbReference type="InterPro" id="IPR005149">
    <property type="entry name" value="Tscrpt_reg_PadR_N"/>
</dbReference>
<keyword evidence="3" id="KW-1185">Reference proteome</keyword>
<sequence>MTRARALSPAARSVLSLLAEAGAEWSHGYDLCRRAGVKSGTLYPLLIRLEQQKHLEAQWLPPEPGRPPRHVYRLTALGHRLAADNPPLAAPSTRPVARPA</sequence>
<name>A0ABX7BIF0_9CAUL</name>
<dbReference type="Gene3D" id="1.10.10.10">
    <property type="entry name" value="Winged helix-like DNA-binding domain superfamily/Winged helix DNA-binding domain"/>
    <property type="match status" value="1"/>
</dbReference>
<evidence type="ECO:0000313" key="3">
    <source>
        <dbReference type="Proteomes" id="UP000595448"/>
    </source>
</evidence>
<dbReference type="SUPFAM" id="SSF46785">
    <property type="entry name" value="Winged helix' DNA-binding domain"/>
    <property type="match status" value="1"/>
</dbReference>
<dbReference type="Proteomes" id="UP000595448">
    <property type="component" value="Chromosome"/>
</dbReference>
<organism evidence="2 3">
    <name type="scientific">Brevundimonas vitisensis</name>
    <dbReference type="NCBI Taxonomy" id="2800818"/>
    <lineage>
        <taxon>Bacteria</taxon>
        <taxon>Pseudomonadati</taxon>
        <taxon>Pseudomonadota</taxon>
        <taxon>Alphaproteobacteria</taxon>
        <taxon>Caulobacterales</taxon>
        <taxon>Caulobacteraceae</taxon>
        <taxon>Brevundimonas</taxon>
    </lineage>
</organism>
<accession>A0ABX7BIF0</accession>
<proteinExistence type="predicted"/>
<dbReference type="InterPro" id="IPR036390">
    <property type="entry name" value="WH_DNA-bd_sf"/>
</dbReference>
<dbReference type="InterPro" id="IPR036388">
    <property type="entry name" value="WH-like_DNA-bd_sf"/>
</dbReference>
<dbReference type="RefSeq" id="WP_201101612.1">
    <property type="nucleotide sequence ID" value="NZ_CP067977.1"/>
</dbReference>
<reference evidence="2 3" key="1">
    <citation type="submission" date="2021-01" db="EMBL/GenBank/DDBJ databases">
        <title>Brevundimonas vitis sp. nov., an bacterium isolated from grape (Vitis vinifera).</title>
        <authorList>
            <person name="Jiang L."/>
            <person name="Lee J."/>
        </authorList>
    </citation>
    <scope>NUCLEOTIDE SEQUENCE [LARGE SCALE GENOMIC DNA]</scope>
    <source>
        <strain evidence="2 3">GRTSA-9</strain>
    </source>
</reference>
<gene>
    <name evidence="2" type="ORF">JIP62_08065</name>
</gene>
<feature type="domain" description="Transcription regulator PadR N-terminal" evidence="1">
    <location>
        <begin position="26"/>
        <end position="81"/>
    </location>
</feature>
<dbReference type="EMBL" id="CP067977">
    <property type="protein sequence ID" value="QQQ17319.1"/>
    <property type="molecule type" value="Genomic_DNA"/>
</dbReference>
<dbReference type="Pfam" id="PF03551">
    <property type="entry name" value="PadR"/>
    <property type="match status" value="1"/>
</dbReference>
<evidence type="ECO:0000313" key="2">
    <source>
        <dbReference type="EMBL" id="QQQ17319.1"/>
    </source>
</evidence>
<evidence type="ECO:0000259" key="1">
    <source>
        <dbReference type="Pfam" id="PF03551"/>
    </source>
</evidence>